<name>A0A1J8Q027_9AGAM</name>
<comment type="caution">
    <text evidence="2">The sequence shown here is derived from an EMBL/GenBank/DDBJ whole genome shotgun (WGS) entry which is preliminary data.</text>
</comment>
<dbReference type="EMBL" id="LVVM01003664">
    <property type="protein sequence ID" value="OJA14437.1"/>
    <property type="molecule type" value="Genomic_DNA"/>
</dbReference>
<keyword evidence="3" id="KW-1185">Reference proteome</keyword>
<dbReference type="Proteomes" id="UP000183567">
    <property type="component" value="Unassembled WGS sequence"/>
</dbReference>
<accession>A0A1J8Q027</accession>
<protein>
    <submittedName>
        <fullName evidence="2">Uncharacterized protein</fullName>
    </submittedName>
</protein>
<feature type="region of interest" description="Disordered" evidence="1">
    <location>
        <begin position="100"/>
        <end position="172"/>
    </location>
</feature>
<dbReference type="AlphaFoldDB" id="A0A1J8Q027"/>
<evidence type="ECO:0000313" key="2">
    <source>
        <dbReference type="EMBL" id="OJA14437.1"/>
    </source>
</evidence>
<evidence type="ECO:0000313" key="3">
    <source>
        <dbReference type="Proteomes" id="UP000183567"/>
    </source>
</evidence>
<gene>
    <name evidence="2" type="ORF">AZE42_08177</name>
</gene>
<proteinExistence type="predicted"/>
<sequence>MCPAAAAAVPRSRVGGASYDASTVTVANSSAETDSDTRAKRALRRCTKEDDAANATRFPSEFMSDIEFESFTESPETFAPTSLEDTLRFLRTVRRHLGPLASPVPRNAFSQDADKTHTGSPTKPHSRKFGPRKRTQSGLVESEPLHISTSKKSPKGSQGSKPLHASSQNISTPLSQINASRQYAIEDLNMQIRCYEEHITTWDAPDHAFFIFPAQLLITCTSKRDFDPLVVPDVSIVDIVCTTVAMGGPHNLHRPLSFSTFFDGAIIRHVNDEPKCHLTQGIHVEGVSPESWSSTMNEDGHFGWYMRFWIPIPFVLFQRAETRSFKIVVRVHVYGAEDQEGNLTASSDFTLTRLMRGLAM</sequence>
<evidence type="ECO:0000256" key="1">
    <source>
        <dbReference type="SAM" id="MobiDB-lite"/>
    </source>
</evidence>
<feature type="compositionally biased region" description="Basic residues" evidence="1">
    <location>
        <begin position="124"/>
        <end position="135"/>
    </location>
</feature>
<dbReference type="OrthoDB" id="3059771at2759"/>
<organism evidence="2 3">
    <name type="scientific">Rhizopogon vesiculosus</name>
    <dbReference type="NCBI Taxonomy" id="180088"/>
    <lineage>
        <taxon>Eukaryota</taxon>
        <taxon>Fungi</taxon>
        <taxon>Dikarya</taxon>
        <taxon>Basidiomycota</taxon>
        <taxon>Agaricomycotina</taxon>
        <taxon>Agaricomycetes</taxon>
        <taxon>Agaricomycetidae</taxon>
        <taxon>Boletales</taxon>
        <taxon>Suillineae</taxon>
        <taxon>Rhizopogonaceae</taxon>
        <taxon>Rhizopogon</taxon>
    </lineage>
</organism>
<reference evidence="2 3" key="1">
    <citation type="submission" date="2016-03" db="EMBL/GenBank/DDBJ databases">
        <title>Comparative genomics of the ectomycorrhizal sister species Rhizopogon vinicolor and Rhizopogon vesiculosus (Basidiomycota: Boletales) reveals a divergence of the mating type B locus.</title>
        <authorList>
            <person name="Mujic A.B."/>
            <person name="Kuo A."/>
            <person name="Tritt A."/>
            <person name="Lipzen A."/>
            <person name="Chen C."/>
            <person name="Johnson J."/>
            <person name="Sharma A."/>
            <person name="Barry K."/>
            <person name="Grigoriev I.V."/>
            <person name="Spatafora J.W."/>
        </authorList>
    </citation>
    <scope>NUCLEOTIDE SEQUENCE [LARGE SCALE GENOMIC DNA]</scope>
    <source>
        <strain evidence="2 3">AM-OR11-056</strain>
    </source>
</reference>